<organism evidence="1 2">
    <name type="scientific">Planococcus glaciei</name>
    <dbReference type="NCBI Taxonomy" id="459472"/>
    <lineage>
        <taxon>Bacteria</taxon>
        <taxon>Bacillati</taxon>
        <taxon>Bacillota</taxon>
        <taxon>Bacilli</taxon>
        <taxon>Bacillales</taxon>
        <taxon>Caryophanaceae</taxon>
        <taxon>Planococcus</taxon>
    </lineage>
</organism>
<evidence type="ECO:0008006" key="3">
    <source>
        <dbReference type="Google" id="ProtNLM"/>
    </source>
</evidence>
<accession>A0A7H8Q7V8</accession>
<evidence type="ECO:0000313" key="2">
    <source>
        <dbReference type="Proteomes" id="UP000509222"/>
    </source>
</evidence>
<sequence>MLTGLIDYNGKTCVFKLHKESFALEIEDTEEREKLPFLGVAFGFNKEPGNELQKTGTLIAKDFEKGKAIHFHIKDVYQSAPKTYKASLISYIVFDGGETSFDGLEIQADELNWFHNISLAFEHYKYFEDGEGELRLKPFDKTTEEFEFDLKDKLIKGNLSIRRDVTKIATSPLKLNSTLNYQFEDTTDISMANDLVSLTRQLLEFISYRKNLHINKLILKKKFDHENYSIGELYVRYPQPEEKEEEKIIRERIISYPLLGSSFTKLLEKISLKKVYLRHIPVNYKSINTITPARFVMATAGFEWQFEISHKAKSEENKQKYEKERNEVLDFLNEKIEETTGKKEKKFFDSSRRFFEKNQSQLAANIMWALKESDEVLKDFIESAYTMNGIESEDFKRNVIAERIQKDRNTFAHGNLSTEFNKLIDIDLSVLEWLYYAMVLDDIGVSKENARKCINDLFQRGYNYR</sequence>
<reference evidence="1 2" key="1">
    <citation type="submission" date="2020-04" db="EMBL/GenBank/DDBJ databases">
        <authorList>
            <person name="Pajer P."/>
            <person name="Broz P."/>
        </authorList>
    </citation>
    <scope>NUCLEOTIDE SEQUENCE [LARGE SCALE GENOMIC DNA]</scope>
    <source>
        <strain evidence="2">NRL-ATB46093</strain>
    </source>
</reference>
<evidence type="ECO:0000313" key="1">
    <source>
        <dbReference type="EMBL" id="QKX50039.1"/>
    </source>
</evidence>
<reference evidence="2" key="2">
    <citation type="submission" date="2020-06" db="EMBL/GenBank/DDBJ databases">
        <title>Isolation of Planomicrobium glaciei.</title>
        <authorList>
            <person name="Malisova L."/>
            <person name="Safrankova R."/>
            <person name="Jakubu V."/>
            <person name="Spanelova P."/>
        </authorList>
    </citation>
    <scope>NUCLEOTIDE SEQUENCE [LARGE SCALE GENOMIC DNA]</scope>
    <source>
        <strain evidence="2">NRL-ATB46093</strain>
    </source>
</reference>
<dbReference type="AlphaFoldDB" id="A0A7H8Q7V8"/>
<name>A0A7H8Q7V8_9BACL</name>
<dbReference type="EMBL" id="CP051177">
    <property type="protein sequence ID" value="QKX50039.1"/>
    <property type="molecule type" value="Genomic_DNA"/>
</dbReference>
<gene>
    <name evidence="1" type="ORF">HF394_05260</name>
</gene>
<dbReference type="RefSeq" id="WP_176294174.1">
    <property type="nucleotide sequence ID" value="NZ_CP051177.1"/>
</dbReference>
<keyword evidence="2" id="KW-1185">Reference proteome</keyword>
<dbReference type="Proteomes" id="UP000509222">
    <property type="component" value="Chromosome"/>
</dbReference>
<proteinExistence type="predicted"/>
<protein>
    <recommendedName>
        <fullName evidence="3">ApeA N-terminal domain-containing protein</fullName>
    </recommendedName>
</protein>